<comment type="caution">
    <text evidence="3">The sequence shown here is derived from an EMBL/GenBank/DDBJ whole genome shotgun (WGS) entry which is preliminary data.</text>
</comment>
<dbReference type="OrthoDB" id="1058301at2759"/>
<dbReference type="GO" id="GO:0006629">
    <property type="term" value="P:lipid metabolic process"/>
    <property type="evidence" value="ECO:0007669"/>
    <property type="project" value="InterPro"/>
</dbReference>
<evidence type="ECO:0000313" key="3">
    <source>
        <dbReference type="EMBL" id="ODM17637.1"/>
    </source>
</evidence>
<accession>A0A1E3B9L6</accession>
<dbReference type="InterPro" id="IPR030395">
    <property type="entry name" value="GP_PDE_dom"/>
</dbReference>
<dbReference type="PROSITE" id="PS51704">
    <property type="entry name" value="GP_PDE"/>
    <property type="match status" value="1"/>
</dbReference>
<name>A0A1E3B9L6_ASPCR</name>
<proteinExistence type="predicted"/>
<dbReference type="Proteomes" id="UP000094569">
    <property type="component" value="Unassembled WGS sequence"/>
</dbReference>
<evidence type="ECO:0000259" key="2">
    <source>
        <dbReference type="PROSITE" id="PS51704"/>
    </source>
</evidence>
<evidence type="ECO:0000313" key="4">
    <source>
        <dbReference type="Proteomes" id="UP000094569"/>
    </source>
</evidence>
<dbReference type="VEuPathDB" id="FungiDB:SI65_07312"/>
<feature type="compositionally biased region" description="Basic and acidic residues" evidence="1">
    <location>
        <begin position="1"/>
        <end position="10"/>
    </location>
</feature>
<dbReference type="STRING" id="573508.A0A1E3B9L6"/>
<keyword evidence="4" id="KW-1185">Reference proteome</keyword>
<dbReference type="CDD" id="cd08570">
    <property type="entry name" value="GDPD_YPL206cp_fungi"/>
    <property type="match status" value="1"/>
</dbReference>
<feature type="domain" description="GP-PDE" evidence="2">
    <location>
        <begin position="29"/>
        <end position="271"/>
    </location>
</feature>
<dbReference type="GO" id="GO:0008081">
    <property type="term" value="F:phosphoric diester hydrolase activity"/>
    <property type="evidence" value="ECO:0007669"/>
    <property type="project" value="InterPro"/>
</dbReference>
<dbReference type="InterPro" id="IPR017946">
    <property type="entry name" value="PLC-like_Pdiesterase_TIM-brl"/>
</dbReference>
<dbReference type="Gene3D" id="3.20.20.190">
    <property type="entry name" value="Phosphatidylinositol (PI) phosphodiesterase"/>
    <property type="match status" value="1"/>
</dbReference>
<feature type="region of interest" description="Disordered" evidence="1">
    <location>
        <begin position="1"/>
        <end position="30"/>
    </location>
</feature>
<evidence type="ECO:0000256" key="1">
    <source>
        <dbReference type="SAM" id="MobiDB-lite"/>
    </source>
</evidence>
<sequence length="327" mass="36757">MTFDMEEQHQKNPPSQEKPSPDSTTTDAPQRIAHRGFKRKYSENSLSAFKDAVEAESNAIELDLALSKDGVVVISHDASLKRCFGVKKQVAKCDYEYLKTVTMIQEPHEPVPRLYELLQYLAQPKAAHIWAFLDVKLTNDPVAIIPQIAKTIASVPPAENKPWHTRLILGCWSSAFIPQCIAHLPEFPLSLVCFDLHAARRFFRLPNIVAYNVNQQVLMGPLGRGFLEDAHKAEKKVFVWTPNDESAIRWCIRKRVDGVVTDDPELCRQLVGTTDPSAASDAITFSLKTEILTISLLVALFGWLFRLKFLPKVKVNVPPKAKPPSVH</sequence>
<gene>
    <name evidence="3" type="ORF">SI65_07312</name>
</gene>
<dbReference type="SUPFAM" id="SSF51695">
    <property type="entry name" value="PLC-like phosphodiesterases"/>
    <property type="match status" value="1"/>
</dbReference>
<dbReference type="AlphaFoldDB" id="A0A1E3B9L6"/>
<dbReference type="EMBL" id="JXNT01000008">
    <property type="protein sequence ID" value="ODM17637.1"/>
    <property type="molecule type" value="Genomic_DNA"/>
</dbReference>
<dbReference type="PANTHER" id="PTHR43805:SF1">
    <property type="entry name" value="GP-PDE DOMAIN-CONTAINING PROTEIN"/>
    <property type="match status" value="1"/>
</dbReference>
<reference evidence="3 4" key="1">
    <citation type="journal article" date="2016" name="BMC Genomics">
        <title>Comparative genomic and transcriptomic analyses of the Fuzhuan brick tea-fermentation fungus Aspergillus cristatus.</title>
        <authorList>
            <person name="Ge Y."/>
            <person name="Wang Y."/>
            <person name="Liu Y."/>
            <person name="Tan Y."/>
            <person name="Ren X."/>
            <person name="Zhang X."/>
            <person name="Hyde K.D."/>
            <person name="Liu Y."/>
            <person name="Liu Z."/>
        </authorList>
    </citation>
    <scope>NUCLEOTIDE SEQUENCE [LARGE SCALE GENOMIC DNA]</scope>
    <source>
        <strain evidence="3 4">GZAAS20.1005</strain>
    </source>
</reference>
<feature type="compositionally biased region" description="Polar residues" evidence="1">
    <location>
        <begin position="11"/>
        <end position="28"/>
    </location>
</feature>
<dbReference type="Pfam" id="PF03009">
    <property type="entry name" value="GDPD"/>
    <property type="match status" value="1"/>
</dbReference>
<organism evidence="3 4">
    <name type="scientific">Aspergillus cristatus</name>
    <name type="common">Chinese Fuzhuan brick tea-fermentation fungus</name>
    <name type="synonym">Eurotium cristatum</name>
    <dbReference type="NCBI Taxonomy" id="573508"/>
    <lineage>
        <taxon>Eukaryota</taxon>
        <taxon>Fungi</taxon>
        <taxon>Dikarya</taxon>
        <taxon>Ascomycota</taxon>
        <taxon>Pezizomycotina</taxon>
        <taxon>Eurotiomycetes</taxon>
        <taxon>Eurotiomycetidae</taxon>
        <taxon>Eurotiales</taxon>
        <taxon>Aspergillaceae</taxon>
        <taxon>Aspergillus</taxon>
        <taxon>Aspergillus subgen. Aspergillus</taxon>
    </lineage>
</organism>
<dbReference type="PANTHER" id="PTHR43805">
    <property type="entry name" value="GLYCEROPHOSPHORYL DIESTER PHOSPHODIESTERASE"/>
    <property type="match status" value="1"/>
</dbReference>
<protein>
    <recommendedName>
        <fullName evidence="2">GP-PDE domain-containing protein</fullName>
    </recommendedName>
</protein>